<dbReference type="Pfam" id="PF00128">
    <property type="entry name" value="Alpha-amylase"/>
    <property type="match status" value="1"/>
</dbReference>
<dbReference type="GO" id="GO:0009313">
    <property type="term" value="P:oligosaccharide catabolic process"/>
    <property type="evidence" value="ECO:0007669"/>
    <property type="project" value="TreeGrafter"/>
</dbReference>
<evidence type="ECO:0000259" key="3">
    <source>
        <dbReference type="SMART" id="SM00642"/>
    </source>
</evidence>
<dbReference type="AlphaFoldDB" id="A0A3B0ST54"/>
<evidence type="ECO:0000256" key="2">
    <source>
        <dbReference type="ARBA" id="ARBA00023295"/>
    </source>
</evidence>
<accession>A0A3B0ST54</accession>
<dbReference type="InterPro" id="IPR006047">
    <property type="entry name" value="GH13_cat_dom"/>
</dbReference>
<reference evidence="4" key="1">
    <citation type="submission" date="2018-06" db="EMBL/GenBank/DDBJ databases">
        <authorList>
            <person name="Zhirakovskaya E."/>
        </authorList>
    </citation>
    <scope>NUCLEOTIDE SEQUENCE</scope>
</reference>
<evidence type="ECO:0000313" key="4">
    <source>
        <dbReference type="EMBL" id="VAW09541.1"/>
    </source>
</evidence>
<dbReference type="InterPro" id="IPR045857">
    <property type="entry name" value="O16G_dom_2"/>
</dbReference>
<dbReference type="Gene3D" id="3.90.400.10">
    <property type="entry name" value="Oligo-1,6-glucosidase, Domain 2"/>
    <property type="match status" value="1"/>
</dbReference>
<dbReference type="GO" id="GO:0004556">
    <property type="term" value="F:alpha-amylase activity"/>
    <property type="evidence" value="ECO:0007669"/>
    <property type="project" value="TreeGrafter"/>
</dbReference>
<dbReference type="GO" id="GO:0004558">
    <property type="term" value="F:alpha-1,4-glucosidase activity"/>
    <property type="evidence" value="ECO:0007669"/>
    <property type="project" value="UniProtKB-EC"/>
</dbReference>
<protein>
    <submittedName>
        <fullName evidence="4">Maltodextrin glucosidase</fullName>
        <ecNumber evidence="4">3.2.1.20</ecNumber>
    </submittedName>
</protein>
<dbReference type="PANTHER" id="PTHR10357:SF179">
    <property type="entry name" value="NEUTRAL AND BASIC AMINO ACID TRANSPORT PROTEIN RBAT"/>
    <property type="match status" value="1"/>
</dbReference>
<dbReference type="SMART" id="SM00642">
    <property type="entry name" value="Aamy"/>
    <property type="match status" value="1"/>
</dbReference>
<keyword evidence="2 4" id="KW-0326">Glycosidase</keyword>
<organism evidence="4">
    <name type="scientific">hydrothermal vent metagenome</name>
    <dbReference type="NCBI Taxonomy" id="652676"/>
    <lineage>
        <taxon>unclassified sequences</taxon>
        <taxon>metagenomes</taxon>
        <taxon>ecological metagenomes</taxon>
    </lineage>
</organism>
<dbReference type="PANTHER" id="PTHR10357">
    <property type="entry name" value="ALPHA-AMYLASE FAMILY MEMBER"/>
    <property type="match status" value="1"/>
</dbReference>
<evidence type="ECO:0000256" key="1">
    <source>
        <dbReference type="ARBA" id="ARBA00022801"/>
    </source>
</evidence>
<keyword evidence="1 4" id="KW-0378">Hydrolase</keyword>
<gene>
    <name evidence="4" type="ORF">MNBD_ACTINO02-2723</name>
</gene>
<dbReference type="SUPFAM" id="SSF51445">
    <property type="entry name" value="(Trans)glycosidases"/>
    <property type="match status" value="1"/>
</dbReference>
<name>A0A3B0ST54_9ZZZZ</name>
<feature type="domain" description="Glycosyl hydrolase family 13 catalytic" evidence="3">
    <location>
        <begin position="26"/>
        <end position="321"/>
    </location>
</feature>
<sequence>MTINEPTGTIPEREQQPWWQTAVVYQVYPRSFHDSNGDGVGDLQGIMGKLDYLAGIGGGSLGIDAIWISPFFTSPMADFGYDVADYRDVDPIFGDIDAFDRLVDAAHQRGIKVIIDYVPNHSSDRHDWFVDSRRSRDSEKRDWYIWRDAKSDGSLPNNWGSPFGGPTWTLDPATGQYYLHQFLPEQPELNWRNPHVERAMFDVLRFWLDRGVDGFRMDVIGMILKDAELRDNPPNPVPPADLPDNDMFARQLHLYNEDQDGVHDILRRMRLVLDEYGDVCGIGELGYSLGRWVRYYGDNDELHLPFNFRLMEQPWDAGAIRASV</sequence>
<proteinExistence type="predicted"/>
<dbReference type="EC" id="3.2.1.20" evidence="4"/>
<dbReference type="FunFam" id="3.90.400.10:FF:000002">
    <property type="entry name" value="Sucrose isomerase"/>
    <property type="match status" value="1"/>
</dbReference>
<dbReference type="EMBL" id="UOEK01000605">
    <property type="protein sequence ID" value="VAW09541.1"/>
    <property type="molecule type" value="Genomic_DNA"/>
</dbReference>
<feature type="non-terminal residue" evidence="4">
    <location>
        <position position="324"/>
    </location>
</feature>
<dbReference type="Gene3D" id="3.20.20.80">
    <property type="entry name" value="Glycosidases"/>
    <property type="match status" value="2"/>
</dbReference>
<dbReference type="InterPro" id="IPR017853">
    <property type="entry name" value="GH"/>
</dbReference>